<organism evidence="2 3">
    <name type="scientific">Thermofilum pendens (strain DSM 2475 / Hrk 5)</name>
    <dbReference type="NCBI Taxonomy" id="368408"/>
    <lineage>
        <taxon>Archaea</taxon>
        <taxon>Thermoproteota</taxon>
        <taxon>Thermoprotei</taxon>
        <taxon>Thermofilales</taxon>
        <taxon>Thermofilaceae</taxon>
        <taxon>Thermofilum</taxon>
    </lineage>
</organism>
<dbReference type="PANTHER" id="PTHR33608:SF6">
    <property type="entry name" value="BLL2464 PROTEIN"/>
    <property type="match status" value="1"/>
</dbReference>
<accession>A1S113</accession>
<dbReference type="PANTHER" id="PTHR33608">
    <property type="entry name" value="BLL2464 PROTEIN"/>
    <property type="match status" value="1"/>
</dbReference>
<sequence length="289" mass="31824">MDDHCRAARSALRIAERDVANYATGTSPVSSMGLGLEYVDFREYQPFDDARHIDWRATARSPGPDGGYRPIVKVYRAERKTRVALAVDLSASMLYQSKPKTLVYALAVIAAVADTLEDTFTLVLSTGRGFEVYGKVKPRDLPHIIASRICASTAPGKATLGEIAARLLALPRAPVLLVTDYAHSLEDFERSSKTLAASRGAAYLLVYDWWEVHPPPDALATLVDPETGSRVHGRLREVYAGIARHVALARSRLTSGGSAFMDTCWQKAREDRARLSLLYLKARSLKPPR</sequence>
<proteinExistence type="predicted"/>
<evidence type="ECO:0000313" key="3">
    <source>
        <dbReference type="Proteomes" id="UP000000641"/>
    </source>
</evidence>
<name>A1S113_THEPD</name>
<dbReference type="STRING" id="368408.Tpen_1748"/>
<dbReference type="Proteomes" id="UP000000641">
    <property type="component" value="Chromosome"/>
</dbReference>
<dbReference type="RefSeq" id="WP_011753408.1">
    <property type="nucleotide sequence ID" value="NC_008698.1"/>
</dbReference>
<feature type="domain" description="DUF58" evidence="1">
    <location>
        <begin position="40"/>
        <end position="231"/>
    </location>
</feature>
<dbReference type="GeneID" id="4601773"/>
<keyword evidence="3" id="KW-1185">Reference proteome</keyword>
<gene>
    <name evidence="2" type="ordered locus">Tpen_1748</name>
</gene>
<dbReference type="eggNOG" id="arCOG02745">
    <property type="taxonomic scope" value="Archaea"/>
</dbReference>
<evidence type="ECO:0000313" key="2">
    <source>
        <dbReference type="EMBL" id="ABL79143.1"/>
    </source>
</evidence>
<dbReference type="HOGENOM" id="CLU_961788_0_0_2"/>
<reference evidence="3" key="1">
    <citation type="journal article" date="2008" name="J. Bacteriol.">
        <title>Genome sequence of Thermofilum pendens reveals an exceptional loss of biosynthetic pathways without genome reduction.</title>
        <authorList>
            <person name="Anderson I."/>
            <person name="Rodriguez J."/>
            <person name="Susanti D."/>
            <person name="Porat I."/>
            <person name="Reich C."/>
            <person name="Ulrich L.E."/>
            <person name="Elkins J.G."/>
            <person name="Mavromatis K."/>
            <person name="Lykidis A."/>
            <person name="Kim E."/>
            <person name="Thompson L.S."/>
            <person name="Nolan M."/>
            <person name="Land M."/>
            <person name="Copeland A."/>
            <person name="Lapidus A."/>
            <person name="Lucas S."/>
            <person name="Detter C."/>
            <person name="Zhulin I.B."/>
            <person name="Olsen G.J."/>
            <person name="Whitman W."/>
            <person name="Mukhopadhyay B."/>
            <person name="Bristow J."/>
            <person name="Kyrpides N."/>
        </authorList>
    </citation>
    <scope>NUCLEOTIDE SEQUENCE [LARGE SCALE GENOMIC DNA]</scope>
    <source>
        <strain evidence="3">DSM 2475 / Hrk 5</strain>
    </source>
</reference>
<dbReference type="KEGG" id="tpe:Tpen_1748"/>
<protein>
    <recommendedName>
        <fullName evidence="1">DUF58 domain-containing protein</fullName>
    </recommendedName>
</protein>
<dbReference type="EMBL" id="CP000505">
    <property type="protein sequence ID" value="ABL79143.1"/>
    <property type="molecule type" value="Genomic_DNA"/>
</dbReference>
<evidence type="ECO:0000259" key="1">
    <source>
        <dbReference type="Pfam" id="PF01882"/>
    </source>
</evidence>
<dbReference type="EnsemblBacteria" id="ABL79143">
    <property type="protein sequence ID" value="ABL79143"/>
    <property type="gene ID" value="Tpen_1748"/>
</dbReference>
<dbReference type="InterPro" id="IPR002881">
    <property type="entry name" value="DUF58"/>
</dbReference>
<dbReference type="Pfam" id="PF01882">
    <property type="entry name" value="DUF58"/>
    <property type="match status" value="1"/>
</dbReference>
<dbReference type="OrthoDB" id="19186at2157"/>
<dbReference type="AlphaFoldDB" id="A1S113"/>